<keyword evidence="3" id="KW-1185">Reference proteome</keyword>
<dbReference type="AlphaFoldDB" id="A0A161JNN7"/>
<evidence type="ECO:0000313" key="3">
    <source>
        <dbReference type="Proteomes" id="UP000218244"/>
    </source>
</evidence>
<evidence type="ECO:0000313" key="2">
    <source>
        <dbReference type="EMBL" id="BAU95718.1"/>
    </source>
</evidence>
<dbReference type="InterPro" id="IPR041307">
    <property type="entry name" value="WcbI"/>
</dbReference>
<dbReference type="Pfam" id="PF18588">
    <property type="entry name" value="WcbI"/>
    <property type="match status" value="1"/>
</dbReference>
<dbReference type="Proteomes" id="UP000218244">
    <property type="component" value="Chromosome"/>
</dbReference>
<dbReference type="EMBL" id="AP017369">
    <property type="protein sequence ID" value="BAU95718.1"/>
    <property type="molecule type" value="Genomic_DNA"/>
</dbReference>
<sequence>MNTQAFGNELLEPSTVARRRHYADFYRLRAPIQISENPTIAVVGNCQAESLRILLDSTGAVNSFRIPAIHEWTNEDIDLIRVVLQTTDILIMQPVHDNYRGLPCGTDQLARFLPDSGSVVRFPVLRFDGLMPYQAIIRSPNDSSLNPPVVPYHDLRTLVAASRGIDAPAVSSIEEESLRELAKMSIAELRKREKAHGTVRVSDFIETWPIWHTINHPDNSTLEFLAYQVLSAIGVSGEVQDPGRELLGGLNAPIDASAALALGITVMGRETWHPLPSEDIHQAQLAFYREHPEVLKAGMKRHAQRLRLLGLI</sequence>
<proteinExistence type="predicted"/>
<protein>
    <recommendedName>
        <fullName evidence="1">Polysaccharide biosynthesis enzyme WcbI domain-containing protein</fullName>
    </recommendedName>
</protein>
<accession>A0A161JNN7</accession>
<dbReference type="Gene3D" id="3.40.50.12080">
    <property type="match status" value="2"/>
</dbReference>
<organism evidence="2 3">
    <name type="scientific">Corynebacterium suranareeae</name>
    <dbReference type="NCBI Taxonomy" id="2506452"/>
    <lineage>
        <taxon>Bacteria</taxon>
        <taxon>Bacillati</taxon>
        <taxon>Actinomycetota</taxon>
        <taxon>Actinomycetes</taxon>
        <taxon>Mycobacteriales</taxon>
        <taxon>Corynebacteriaceae</taxon>
        <taxon>Corynebacterium</taxon>
    </lineage>
</organism>
<evidence type="ECO:0000259" key="1">
    <source>
        <dbReference type="Pfam" id="PF18588"/>
    </source>
</evidence>
<name>A0A161JNN7_9CORY</name>
<dbReference type="RefSeq" id="WP_231910929.1">
    <property type="nucleotide sequence ID" value="NZ_AP017369.1"/>
</dbReference>
<reference evidence="2 3" key="1">
    <citation type="submission" date="2016-02" db="EMBL/GenBank/DDBJ databases">
        <title>Corynebacterium glutamicum N24 whole genome sequencing project.</title>
        <authorList>
            <person name="Matsutani M."/>
            <person name="Nangtapong N."/>
            <person name="Yakushi T."/>
            <person name="Matsushita K."/>
        </authorList>
    </citation>
    <scope>NUCLEOTIDE SEQUENCE [LARGE SCALE GENOMIC DNA]</scope>
    <source>
        <strain evidence="2 3">N24</strain>
    </source>
</reference>
<gene>
    <name evidence="2" type="ORF">N24_1456</name>
</gene>
<feature type="domain" description="Polysaccharide biosynthesis enzyme WcbI" evidence="1">
    <location>
        <begin position="40"/>
        <end position="237"/>
    </location>
</feature>
<dbReference type="KEGG" id="csur:N24_1456"/>